<accession>A0A9X1DA49</accession>
<organism evidence="2 3">
    <name type="scientific">Sphingobium nicotianae</name>
    <dbReference type="NCBI Taxonomy" id="2782607"/>
    <lineage>
        <taxon>Bacteria</taxon>
        <taxon>Pseudomonadati</taxon>
        <taxon>Pseudomonadota</taxon>
        <taxon>Alphaproteobacteria</taxon>
        <taxon>Sphingomonadales</taxon>
        <taxon>Sphingomonadaceae</taxon>
        <taxon>Sphingobium</taxon>
    </lineage>
</organism>
<dbReference type="PANTHER" id="PTHR35563">
    <property type="entry name" value="BARREL METAL-DEPENDENT HYDROLASE, PUTATIVE (AFU_ORTHOLOGUE AFUA_1G16240)-RELATED"/>
    <property type="match status" value="1"/>
</dbReference>
<dbReference type="InterPro" id="IPR032466">
    <property type="entry name" value="Metal_Hydrolase"/>
</dbReference>
<dbReference type="Proteomes" id="UP001138757">
    <property type="component" value="Unassembled WGS sequence"/>
</dbReference>
<dbReference type="PANTHER" id="PTHR35563:SF2">
    <property type="entry name" value="BARREL METAL-DEPENDENT HYDROLASE, PUTATIVE (AFU_ORTHOLOGUE AFUA_1G16240)-RELATED"/>
    <property type="match status" value="1"/>
</dbReference>
<dbReference type="Gene3D" id="3.20.20.140">
    <property type="entry name" value="Metal-dependent hydrolases"/>
    <property type="match status" value="1"/>
</dbReference>
<dbReference type="InterPro" id="IPR052358">
    <property type="entry name" value="Aro_Compnd_Degr_Hydrolases"/>
</dbReference>
<feature type="domain" description="Amidohydrolase-related" evidence="1">
    <location>
        <begin position="12"/>
        <end position="257"/>
    </location>
</feature>
<dbReference type="SUPFAM" id="SSF51556">
    <property type="entry name" value="Metallo-dependent hydrolases"/>
    <property type="match status" value="1"/>
</dbReference>
<keyword evidence="3" id="KW-1185">Reference proteome</keyword>
<name>A0A9X1DA49_9SPHN</name>
<proteinExistence type="predicted"/>
<protein>
    <submittedName>
        <fullName evidence="2">Amidohydrolase family protein</fullName>
    </submittedName>
</protein>
<gene>
    <name evidence="2" type="ORF">KK488_04275</name>
</gene>
<evidence type="ECO:0000313" key="2">
    <source>
        <dbReference type="EMBL" id="MBT2186156.1"/>
    </source>
</evidence>
<evidence type="ECO:0000259" key="1">
    <source>
        <dbReference type="Pfam" id="PF04909"/>
    </source>
</evidence>
<dbReference type="Pfam" id="PF04909">
    <property type="entry name" value="Amidohydro_2"/>
    <property type="match status" value="1"/>
</dbReference>
<comment type="caution">
    <text evidence="2">The sequence shown here is derived from an EMBL/GenBank/DDBJ whole genome shotgun (WGS) entry which is preliminary data.</text>
</comment>
<dbReference type="EMBL" id="JAHGAW010000002">
    <property type="protein sequence ID" value="MBT2186156.1"/>
    <property type="molecule type" value="Genomic_DNA"/>
</dbReference>
<dbReference type="InterPro" id="IPR006680">
    <property type="entry name" value="Amidohydro-rel"/>
</dbReference>
<evidence type="ECO:0000313" key="3">
    <source>
        <dbReference type="Proteomes" id="UP001138757"/>
    </source>
</evidence>
<sequence length="259" mass="28676">MPVSRDAWMQVDYGFSAEELLAMLDAHGVHFGVISGISISGFYNDYMIRSLRRYRRLRGTAIVAPDTGFHALEQMAAEGIVGVRLQLARAEQLPDLRSDAYRLLFRRVRDLGWHVHVAIEGPVLRGVLEPLLEAEVNTVIDHMGHPDPADPLGCDGFGAMLAAVDTGRVWVKLSGGFRLLGTDTWREPQGDLDSIAALVAQELLARVGPDRLLWGSDAPFVGYEGRVSYSRVLESFCAWVPDPAIRAEMSRTALKLYFP</sequence>
<dbReference type="GO" id="GO:0016787">
    <property type="term" value="F:hydrolase activity"/>
    <property type="evidence" value="ECO:0007669"/>
    <property type="project" value="InterPro"/>
</dbReference>
<dbReference type="AlphaFoldDB" id="A0A9X1DA49"/>
<reference evidence="2" key="1">
    <citation type="submission" date="2021-05" db="EMBL/GenBank/DDBJ databases">
        <title>Genome of Sphingobium sp. strain.</title>
        <authorList>
            <person name="Fan R."/>
        </authorList>
    </citation>
    <scope>NUCLEOTIDE SEQUENCE</scope>
    <source>
        <strain evidence="2">H33</strain>
    </source>
</reference>